<gene>
    <name evidence="1" type="ORF">QFC20_000262</name>
</gene>
<evidence type="ECO:0000313" key="1">
    <source>
        <dbReference type="EMBL" id="KAJ9117981.1"/>
    </source>
</evidence>
<accession>A0ACC2X2V3</accession>
<keyword evidence="2" id="KW-1185">Reference proteome</keyword>
<comment type="caution">
    <text evidence="1">The sequence shown here is derived from an EMBL/GenBank/DDBJ whole genome shotgun (WGS) entry which is preliminary data.</text>
</comment>
<sequence>MLKFPFTRPIHLLAITLLLLALARAQLIIQTPSELGINTDKLEEMLTAKDPSFPQFDMVGAQDTQGTPGSPRLAECLTVERKLSLFYEYAREVGPVMKRIVSPTEKTTLLVPVNQAIIALPHKPHQDTLDTVHVSEVKVKNNVERFVKAHTLATTIPWPPASTSPASYESMLGGGHRVSFRLVGDEVRVDPGDVKVLAMKEAYTAA</sequence>
<dbReference type="Proteomes" id="UP001230649">
    <property type="component" value="Unassembled WGS sequence"/>
</dbReference>
<name>A0ACC2X2V3_9TREE</name>
<reference evidence="1" key="1">
    <citation type="submission" date="2023-04" db="EMBL/GenBank/DDBJ databases">
        <title>Draft Genome sequencing of Naganishia species isolated from polar environments using Oxford Nanopore Technology.</title>
        <authorList>
            <person name="Leo P."/>
            <person name="Venkateswaran K."/>
        </authorList>
    </citation>
    <scope>NUCLEOTIDE SEQUENCE</scope>
    <source>
        <strain evidence="1">MNA-CCFEE 5262</strain>
    </source>
</reference>
<evidence type="ECO:0000313" key="2">
    <source>
        <dbReference type="Proteomes" id="UP001230649"/>
    </source>
</evidence>
<proteinExistence type="predicted"/>
<dbReference type="EMBL" id="JASBWS010000001">
    <property type="protein sequence ID" value="KAJ9117981.1"/>
    <property type="molecule type" value="Genomic_DNA"/>
</dbReference>
<protein>
    <submittedName>
        <fullName evidence="1">Uncharacterized protein</fullName>
    </submittedName>
</protein>
<organism evidence="1 2">
    <name type="scientific">Naganishia adeliensis</name>
    <dbReference type="NCBI Taxonomy" id="92952"/>
    <lineage>
        <taxon>Eukaryota</taxon>
        <taxon>Fungi</taxon>
        <taxon>Dikarya</taxon>
        <taxon>Basidiomycota</taxon>
        <taxon>Agaricomycotina</taxon>
        <taxon>Tremellomycetes</taxon>
        <taxon>Filobasidiales</taxon>
        <taxon>Filobasidiaceae</taxon>
        <taxon>Naganishia</taxon>
    </lineage>
</organism>